<dbReference type="EMBL" id="GEDC01007468">
    <property type="protein sequence ID" value="JAS29830.1"/>
    <property type="molecule type" value="Transcribed_RNA"/>
</dbReference>
<reference evidence="1" key="1">
    <citation type="submission" date="2015-12" db="EMBL/GenBank/DDBJ databases">
        <title>De novo transcriptome assembly of four potential Pierce s Disease insect vectors from Arizona vineyards.</title>
        <authorList>
            <person name="Tassone E.E."/>
        </authorList>
    </citation>
    <scope>NUCLEOTIDE SEQUENCE</scope>
</reference>
<gene>
    <name evidence="1" type="ORF">g.1511</name>
</gene>
<name>A0A1B6DVZ0_9HEMI</name>
<protein>
    <submittedName>
        <fullName evidence="1">Uncharacterized protein</fullName>
    </submittedName>
</protein>
<organism evidence="1">
    <name type="scientific">Clastoptera arizonana</name>
    <name type="common">Arizona spittle bug</name>
    <dbReference type="NCBI Taxonomy" id="38151"/>
    <lineage>
        <taxon>Eukaryota</taxon>
        <taxon>Metazoa</taxon>
        <taxon>Ecdysozoa</taxon>
        <taxon>Arthropoda</taxon>
        <taxon>Hexapoda</taxon>
        <taxon>Insecta</taxon>
        <taxon>Pterygota</taxon>
        <taxon>Neoptera</taxon>
        <taxon>Paraneoptera</taxon>
        <taxon>Hemiptera</taxon>
        <taxon>Auchenorrhyncha</taxon>
        <taxon>Cercopoidea</taxon>
        <taxon>Clastopteridae</taxon>
        <taxon>Clastoptera</taxon>
    </lineage>
</organism>
<sequence length="164" mass="19335">MSKSNHFKFIKTSTVVLVVLISVLAQNNKFVLLLNISKFLNIMTMNAAELAREIEVVLNEPNYKTRLYEIYMDDLSVEMEKVDSVIKLLNAEDYNRTDKSYTMFKQTKSYYDELINIHECPKEVRHERIARFLDSLEVIREVMDLTRKHGTRNPLEKVEPVEFL</sequence>
<dbReference type="AlphaFoldDB" id="A0A1B6DVZ0"/>
<accession>A0A1B6DVZ0</accession>
<proteinExistence type="predicted"/>
<evidence type="ECO:0000313" key="1">
    <source>
        <dbReference type="EMBL" id="JAS29830.1"/>
    </source>
</evidence>